<organism evidence="9 10">
    <name type="scientific">Rothia kristinae</name>
    <dbReference type="NCBI Taxonomy" id="37923"/>
    <lineage>
        <taxon>Bacteria</taxon>
        <taxon>Bacillati</taxon>
        <taxon>Actinomycetota</taxon>
        <taxon>Actinomycetes</taxon>
        <taxon>Micrococcales</taxon>
        <taxon>Micrococcaceae</taxon>
        <taxon>Rothia</taxon>
    </lineage>
</organism>
<comment type="similarity">
    <text evidence="1 6">Belongs to the thiolase-like superfamily. Thiolase family.</text>
</comment>
<dbReference type="SUPFAM" id="SSF53901">
    <property type="entry name" value="Thiolase-like"/>
    <property type="match status" value="1"/>
</dbReference>
<dbReference type="Pfam" id="PF02803">
    <property type="entry name" value="Thiolase_C"/>
    <property type="match status" value="1"/>
</dbReference>
<keyword evidence="4 6" id="KW-0012">Acyltransferase</keyword>
<dbReference type="PIRSF" id="PIRSF000429">
    <property type="entry name" value="Ac-CoA_Ac_transf"/>
    <property type="match status" value="1"/>
</dbReference>
<keyword evidence="10" id="KW-1185">Reference proteome</keyword>
<accession>A0A199NSW5</accession>
<dbReference type="Pfam" id="PF00108">
    <property type="entry name" value="Thiolase_N"/>
    <property type="match status" value="1"/>
</dbReference>
<keyword evidence="3 6" id="KW-0808">Transferase</keyword>
<dbReference type="InterPro" id="IPR020617">
    <property type="entry name" value="Thiolase_C"/>
</dbReference>
<proteinExistence type="inferred from homology"/>
<evidence type="ECO:0000259" key="8">
    <source>
        <dbReference type="Pfam" id="PF02803"/>
    </source>
</evidence>
<evidence type="ECO:0000256" key="3">
    <source>
        <dbReference type="ARBA" id="ARBA00022679"/>
    </source>
</evidence>
<dbReference type="GO" id="GO:0003985">
    <property type="term" value="F:acetyl-CoA C-acetyltransferase activity"/>
    <property type="evidence" value="ECO:0007669"/>
    <property type="project" value="UniProtKB-EC"/>
</dbReference>
<dbReference type="RefSeq" id="WP_064725401.1">
    <property type="nucleotide sequence ID" value="NZ_JBFBMA010000001.1"/>
</dbReference>
<dbReference type="Gene3D" id="3.40.47.10">
    <property type="match status" value="2"/>
</dbReference>
<dbReference type="InterPro" id="IPR020613">
    <property type="entry name" value="Thiolase_CS"/>
</dbReference>
<dbReference type="PANTHER" id="PTHR18919">
    <property type="entry name" value="ACETYL-COA C-ACYLTRANSFERASE"/>
    <property type="match status" value="1"/>
</dbReference>
<dbReference type="PROSITE" id="PS00737">
    <property type="entry name" value="THIOLASE_2"/>
    <property type="match status" value="1"/>
</dbReference>
<evidence type="ECO:0000256" key="1">
    <source>
        <dbReference type="ARBA" id="ARBA00010982"/>
    </source>
</evidence>
<gene>
    <name evidence="9" type="ORF">AN277_0206135</name>
</gene>
<dbReference type="InterPro" id="IPR020616">
    <property type="entry name" value="Thiolase_N"/>
</dbReference>
<dbReference type="InterPro" id="IPR016039">
    <property type="entry name" value="Thiolase-like"/>
</dbReference>
<evidence type="ECO:0000313" key="9">
    <source>
        <dbReference type="EMBL" id="OAX51905.1"/>
    </source>
</evidence>
<evidence type="ECO:0000256" key="4">
    <source>
        <dbReference type="ARBA" id="ARBA00023315"/>
    </source>
</evidence>
<dbReference type="Proteomes" id="UP000053171">
    <property type="component" value="Unassembled WGS sequence"/>
</dbReference>
<feature type="domain" description="Thiolase N-terminal" evidence="7">
    <location>
        <begin position="4"/>
        <end position="175"/>
    </location>
</feature>
<dbReference type="PANTHER" id="PTHR18919:SF107">
    <property type="entry name" value="ACETYL-COA ACETYLTRANSFERASE, CYTOSOLIC"/>
    <property type="match status" value="1"/>
</dbReference>
<evidence type="ECO:0000313" key="10">
    <source>
        <dbReference type="Proteomes" id="UP000053171"/>
    </source>
</evidence>
<sequence>MPEVAVLAAGRSAFTGRSRAQAGRTDDQLAGPLLAGLTAAAGISSPERAVDGVILGSCTGPGGNVGRRAALAAGFGLDCPGWSVDAQCGSGMLAVQQAADRIRLDGGLIAAGGVESPSTAPERRIDGVAYRQAPMVPRGFPDPDLVHAAEDLARVRGITRQRQDALAERSHRLALEHADLLAAERLDGSGIADDGPRAVTARLLARFAPLVPEEPMGDGSQTEHALAGRPAAVERRSAPAQSRPGFGSVTPGNTARIADGAAALLLGPAPRGVDGQPARPHTLVRAGILAGGDPALPGAAPTGALRRLLRRAGIGLDRLGALEIVEAFSAQVLATLDDLDLADGERIDPRVNAAGGALALGHPWGASGAAVLVRLHHRLLACPPGTLGAAACAIGGGMAAAVLLQRGD</sequence>
<evidence type="ECO:0000256" key="6">
    <source>
        <dbReference type="RuleBase" id="RU003557"/>
    </source>
</evidence>
<evidence type="ECO:0000259" key="7">
    <source>
        <dbReference type="Pfam" id="PF00108"/>
    </source>
</evidence>
<evidence type="ECO:0000256" key="5">
    <source>
        <dbReference type="ARBA" id="ARBA00040529"/>
    </source>
</evidence>
<evidence type="ECO:0000256" key="2">
    <source>
        <dbReference type="ARBA" id="ARBA00012705"/>
    </source>
</evidence>
<name>A0A199NSW5_9MICC</name>
<protein>
    <recommendedName>
        <fullName evidence="5">Probable acetyl-CoA acetyltransferase</fullName>
        <ecNumber evidence="2">2.3.1.9</ecNumber>
    </recommendedName>
</protein>
<dbReference type="EMBL" id="LJBJ02000010">
    <property type="protein sequence ID" value="OAX51905.1"/>
    <property type="molecule type" value="Genomic_DNA"/>
</dbReference>
<reference evidence="9" key="1">
    <citation type="submission" date="2016-06" db="EMBL/GenBank/DDBJ databases">
        <title>Identification of putative biosynthetic pathways for the production of bioactive secondary metabolites by the marine actinomycete Kocuria kristinae RUTW2-3.</title>
        <authorList>
            <person name="Waterworth S.C."/>
            <person name="Walmsley T.A."/>
            <person name="Matongo T."/>
            <person name="Davies-Coleman M.T."/>
            <person name="Dorrington R.A."/>
        </authorList>
    </citation>
    <scope>NUCLEOTIDE SEQUENCE [LARGE SCALE GENOMIC DNA]</scope>
    <source>
        <strain evidence="9">RUTW2-3</strain>
    </source>
</reference>
<dbReference type="AlphaFoldDB" id="A0A199NSW5"/>
<feature type="domain" description="Thiolase C-terminal" evidence="8">
    <location>
        <begin position="284"/>
        <end position="406"/>
    </location>
</feature>
<dbReference type="EC" id="2.3.1.9" evidence="2"/>
<dbReference type="InterPro" id="IPR002155">
    <property type="entry name" value="Thiolase"/>
</dbReference>
<comment type="caution">
    <text evidence="9">The sequence shown here is derived from an EMBL/GenBank/DDBJ whole genome shotgun (WGS) entry which is preliminary data.</text>
</comment>